<proteinExistence type="predicted"/>
<reference evidence="1 2" key="1">
    <citation type="submission" date="2019-07" db="EMBL/GenBank/DDBJ databases">
        <authorList>
            <person name="Almisry A."/>
            <person name="Mousa M."/>
            <person name="Gordon L.L."/>
            <person name="Lee M."/>
            <person name="Mandava P."/>
            <person name="Moxley J.T."/>
            <person name="Shaffer C.D."/>
            <person name="Weston-Hafer K.A."/>
            <person name="Garlena R.A."/>
            <person name="Russell D.A."/>
            <person name="Pope W.H."/>
            <person name="Jacobs-Sera D."/>
            <person name="Hatfull G.F."/>
        </authorList>
    </citation>
    <scope>NUCLEOTIDE SEQUENCE [LARGE SCALE GENOMIC DNA]</scope>
</reference>
<name>A0A5J6TR01_9CAUD</name>
<dbReference type="EMBL" id="MN234216">
    <property type="protein sequence ID" value="QFG13205.1"/>
    <property type="molecule type" value="Genomic_DNA"/>
</dbReference>
<protein>
    <submittedName>
        <fullName evidence="1">Uncharacterized protein</fullName>
    </submittedName>
</protein>
<organism evidence="1 2">
    <name type="scientific">Streptomyces phage Gilgamesh</name>
    <dbReference type="NCBI Taxonomy" id="2599890"/>
    <lineage>
        <taxon>Viruses</taxon>
        <taxon>Duplodnaviria</taxon>
        <taxon>Heunggongvirae</taxon>
        <taxon>Uroviricota</taxon>
        <taxon>Caudoviricetes</taxon>
        <taxon>Gilgameshvirus</taxon>
        <taxon>Gilgameshvirus gilgamesh</taxon>
    </lineage>
</organism>
<sequence length="228" mass="23962">MTRPGNQELAPEELSALLGGELPSTLPLEGWRTVSVHCQVDSIGPSERHPDLVKVELSFPPGAAAGPDRPCPACEGKGVVPDPASWSRHPKPVLCPRCSACTATAMHALMGRVQCALPAGHYDEARRPLPASGEPFSADPGGWHQSARDREGVQLCWADTADAATPHGALAEPAVRRQGWAVSLTCPTCGPTSGEPHPHITGVVRCVNCKEHLPLVPVGGGETPWRAS</sequence>
<dbReference type="Proteomes" id="UP000326486">
    <property type="component" value="Segment"/>
</dbReference>
<keyword evidence="2" id="KW-1185">Reference proteome</keyword>
<evidence type="ECO:0000313" key="2">
    <source>
        <dbReference type="Proteomes" id="UP000326486"/>
    </source>
</evidence>
<dbReference type="GeneID" id="80019075"/>
<dbReference type="KEGG" id="vg:80019075"/>
<gene>
    <name evidence="1" type="primary">13</name>
    <name evidence="1" type="ORF">SEA_GILGAMESH_13</name>
</gene>
<dbReference type="RefSeq" id="YP_010754481.1">
    <property type="nucleotide sequence ID" value="NC_073461.1"/>
</dbReference>
<accession>A0A5J6TR01</accession>
<evidence type="ECO:0000313" key="1">
    <source>
        <dbReference type="EMBL" id="QFG13205.1"/>
    </source>
</evidence>